<evidence type="ECO:0000259" key="6">
    <source>
        <dbReference type="Pfam" id="PF04495"/>
    </source>
</evidence>
<dbReference type="PANTHER" id="PTHR12893:SF0">
    <property type="entry name" value="GRASP65"/>
    <property type="match status" value="1"/>
</dbReference>
<gene>
    <name evidence="7" type="ORF">ENH_00004660</name>
</gene>
<dbReference type="Pfam" id="PF04495">
    <property type="entry name" value="GRASP55_65"/>
    <property type="match status" value="1"/>
</dbReference>
<dbReference type="PANTHER" id="PTHR12893">
    <property type="entry name" value="GOLGI REASSEMBLY STACKING PROTEIN GRASP"/>
    <property type="match status" value="1"/>
</dbReference>
<evidence type="ECO:0000256" key="1">
    <source>
        <dbReference type="ARBA" id="ARBA00004394"/>
    </source>
</evidence>
<name>U6MSF5_9EIME</name>
<accession>U6MSF5</accession>
<dbReference type="EMBL" id="HG723153">
    <property type="protein sequence ID" value="CDJ65414.1"/>
    <property type="molecule type" value="Genomic_DNA"/>
</dbReference>
<protein>
    <recommendedName>
        <fullName evidence="6">PDZ GRASP-type domain-containing protein</fullName>
    </recommendedName>
</protein>
<dbReference type="VEuPathDB" id="ToxoDB:ENH_00004660"/>
<dbReference type="GeneID" id="25470657"/>
<proteinExistence type="predicted"/>
<organism evidence="7 8">
    <name type="scientific">Eimeria necatrix</name>
    <dbReference type="NCBI Taxonomy" id="51315"/>
    <lineage>
        <taxon>Eukaryota</taxon>
        <taxon>Sar</taxon>
        <taxon>Alveolata</taxon>
        <taxon>Apicomplexa</taxon>
        <taxon>Conoidasida</taxon>
        <taxon>Coccidia</taxon>
        <taxon>Eucoccidiorida</taxon>
        <taxon>Eimeriorina</taxon>
        <taxon>Eimeriidae</taxon>
        <taxon>Eimeria</taxon>
    </lineage>
</organism>
<keyword evidence="3" id="KW-0333">Golgi apparatus</keyword>
<dbReference type="RefSeq" id="XP_013433881.1">
    <property type="nucleotide sequence ID" value="XM_013578427.1"/>
</dbReference>
<dbReference type="SUPFAM" id="SSF50156">
    <property type="entry name" value="PDZ domain-like"/>
    <property type="match status" value="1"/>
</dbReference>
<dbReference type="InterPro" id="IPR007583">
    <property type="entry name" value="GRASP55_65"/>
</dbReference>
<keyword evidence="8" id="KW-1185">Reference proteome</keyword>
<comment type="subcellular location">
    <subcellularLocation>
        <location evidence="1">Golgi apparatus membrane</location>
    </subcellularLocation>
</comment>
<dbReference type="InterPro" id="IPR024958">
    <property type="entry name" value="GRASP_PDZ"/>
</dbReference>
<evidence type="ECO:0000313" key="7">
    <source>
        <dbReference type="EMBL" id="CDJ65414.1"/>
    </source>
</evidence>
<evidence type="ECO:0000313" key="8">
    <source>
        <dbReference type="Proteomes" id="UP000030754"/>
    </source>
</evidence>
<keyword evidence="2" id="KW-0677">Repeat</keyword>
<sequence length="168" mass="17909">MGNSVPSGEAGYRVLRIHPGSPAEAADLELFFDFVVQIENEVLCSPEVSVQSVLKRIDAADGRPIHLTVYNARHRMNRGKGLGGVHPARASSSKCCVLGKSQIPNHDVSTQVCIQPARAAASAVLLGKSQIPNNDVSTRRSGAPVVVHDTRSQIPNPKSQIPNDDVST</sequence>
<dbReference type="GO" id="GO:0007030">
    <property type="term" value="P:Golgi organization"/>
    <property type="evidence" value="ECO:0007669"/>
    <property type="project" value="TreeGrafter"/>
</dbReference>
<feature type="region of interest" description="Disordered" evidence="5">
    <location>
        <begin position="132"/>
        <end position="168"/>
    </location>
</feature>
<keyword evidence="4" id="KW-0472">Membrane</keyword>
<dbReference type="OrthoDB" id="3318at2759"/>
<dbReference type="GO" id="GO:0000139">
    <property type="term" value="C:Golgi membrane"/>
    <property type="evidence" value="ECO:0007669"/>
    <property type="project" value="UniProtKB-SubCell"/>
</dbReference>
<dbReference type="Gene3D" id="2.30.42.10">
    <property type="match status" value="1"/>
</dbReference>
<evidence type="ECO:0000256" key="4">
    <source>
        <dbReference type="ARBA" id="ARBA00023136"/>
    </source>
</evidence>
<dbReference type="InterPro" id="IPR036034">
    <property type="entry name" value="PDZ_sf"/>
</dbReference>
<reference evidence="7" key="2">
    <citation type="submission" date="2013-10" db="EMBL/GenBank/DDBJ databases">
        <authorList>
            <person name="Aslett M."/>
        </authorList>
    </citation>
    <scope>NUCLEOTIDE SEQUENCE [LARGE SCALE GENOMIC DNA]</scope>
    <source>
        <strain evidence="7">Houghton</strain>
    </source>
</reference>
<feature type="non-terminal residue" evidence="7">
    <location>
        <position position="168"/>
    </location>
</feature>
<dbReference type="AlphaFoldDB" id="U6MSF5"/>
<evidence type="ECO:0000256" key="5">
    <source>
        <dbReference type="SAM" id="MobiDB-lite"/>
    </source>
</evidence>
<evidence type="ECO:0000256" key="3">
    <source>
        <dbReference type="ARBA" id="ARBA00023034"/>
    </source>
</evidence>
<dbReference type="Proteomes" id="UP000030754">
    <property type="component" value="Unassembled WGS sequence"/>
</dbReference>
<feature type="compositionally biased region" description="Polar residues" evidence="5">
    <location>
        <begin position="152"/>
        <end position="168"/>
    </location>
</feature>
<feature type="domain" description="PDZ GRASP-type" evidence="6">
    <location>
        <begin position="8"/>
        <end position="75"/>
    </location>
</feature>
<evidence type="ECO:0000256" key="2">
    <source>
        <dbReference type="ARBA" id="ARBA00022737"/>
    </source>
</evidence>
<reference evidence="7" key="1">
    <citation type="submission" date="2013-10" db="EMBL/GenBank/DDBJ databases">
        <title>Genomic analysis of the causative agents of coccidiosis in chickens.</title>
        <authorList>
            <person name="Reid A.J."/>
            <person name="Blake D."/>
            <person name="Billington K."/>
            <person name="Browne H."/>
            <person name="Dunn M."/>
            <person name="Hung S."/>
            <person name="Kawahara F."/>
            <person name="Miranda-Saavedra D."/>
            <person name="Mourier T."/>
            <person name="Nagra H."/>
            <person name="Otto T.D."/>
            <person name="Rawlings N."/>
            <person name="Sanchez A."/>
            <person name="Sanders M."/>
            <person name="Subramaniam C."/>
            <person name="Tay Y."/>
            <person name="Dear P."/>
            <person name="Doerig C."/>
            <person name="Gruber A."/>
            <person name="Parkinson J."/>
            <person name="Shirley M."/>
            <person name="Wan K.L."/>
            <person name="Berriman M."/>
            <person name="Tomley F."/>
            <person name="Pain A."/>
        </authorList>
    </citation>
    <scope>NUCLEOTIDE SEQUENCE [LARGE SCALE GENOMIC DNA]</scope>
    <source>
        <strain evidence="7">Houghton</strain>
    </source>
</reference>